<dbReference type="EMBL" id="LT906468">
    <property type="protein sequence ID" value="SNV47977.1"/>
    <property type="molecule type" value="Genomic_DNA"/>
</dbReference>
<accession>A0AAJ4XAW1</accession>
<sequence>MDTAKSAQLNVIIPAYRMHTQTFINVLDGISEKDALKRIENRTNHLVWMAGNYVNVRYSMGNILGIKEEDPYQDLFYMGKTLDEKKEYPTLKQLLDNFHKISPQVYQALLNDDDATLAEVFEMGMQVPFIKEDKLNFIGMCIGREDYLCGQMALMRRILDYPGMKYDVDNSIAY</sequence>
<dbReference type="RefSeq" id="WP_093095357.1">
    <property type="nucleotide sequence ID" value="NZ_FNGK01000001.1"/>
</dbReference>
<reference evidence="1 2" key="1">
    <citation type="submission" date="2017-06" db="EMBL/GenBank/DDBJ databases">
        <authorList>
            <consortium name="Pathogen Informatics"/>
        </authorList>
    </citation>
    <scope>NUCLEOTIDE SEQUENCE [LARGE SCALE GENOMIC DNA]</scope>
    <source>
        <strain evidence="1 2">NCTC12149</strain>
    </source>
</reference>
<gene>
    <name evidence="1" type="ORF">SAMEA4412673_01460</name>
</gene>
<dbReference type="InterPro" id="IPR034660">
    <property type="entry name" value="DinB/YfiT-like"/>
</dbReference>
<name>A0AAJ4XAW1_9SPHI</name>
<dbReference type="KEGG" id="smiz:4412673_01460"/>
<evidence type="ECO:0000313" key="2">
    <source>
        <dbReference type="Proteomes" id="UP000215355"/>
    </source>
</evidence>
<organism evidence="1 2">
    <name type="scientific">Sphingobacterium mizutaii</name>
    <dbReference type="NCBI Taxonomy" id="1010"/>
    <lineage>
        <taxon>Bacteria</taxon>
        <taxon>Pseudomonadati</taxon>
        <taxon>Bacteroidota</taxon>
        <taxon>Sphingobacteriia</taxon>
        <taxon>Sphingobacteriales</taxon>
        <taxon>Sphingobacteriaceae</taxon>
        <taxon>Sphingobacterium</taxon>
    </lineage>
</organism>
<dbReference type="Gene3D" id="1.20.120.450">
    <property type="entry name" value="dinb family like domain"/>
    <property type="match status" value="1"/>
</dbReference>
<evidence type="ECO:0008006" key="3">
    <source>
        <dbReference type="Google" id="ProtNLM"/>
    </source>
</evidence>
<proteinExistence type="predicted"/>
<dbReference type="Proteomes" id="UP000215355">
    <property type="component" value="Chromosome 1"/>
</dbReference>
<protein>
    <recommendedName>
        <fullName evidence="3">DinB family protein</fullName>
    </recommendedName>
</protein>
<dbReference type="SUPFAM" id="SSF109854">
    <property type="entry name" value="DinB/YfiT-like putative metalloenzymes"/>
    <property type="match status" value="1"/>
</dbReference>
<evidence type="ECO:0000313" key="1">
    <source>
        <dbReference type="EMBL" id="SNV47977.1"/>
    </source>
</evidence>
<dbReference type="AlphaFoldDB" id="A0AAJ4XAW1"/>